<dbReference type="SUPFAM" id="SSF48013">
    <property type="entry name" value="NusB-like"/>
    <property type="match status" value="1"/>
</dbReference>
<dbReference type="InterPro" id="IPR049560">
    <property type="entry name" value="MeTrfase_RsmB-F_NOP2_cat"/>
</dbReference>
<keyword evidence="5 6" id="KW-0694">RNA-binding</keyword>
<dbReference type="RefSeq" id="WP_340197632.1">
    <property type="nucleotide sequence ID" value="NZ_JBBKAP010000074.1"/>
</dbReference>
<dbReference type="InterPro" id="IPR035926">
    <property type="entry name" value="NusB-like_sf"/>
</dbReference>
<dbReference type="Gene3D" id="3.40.50.150">
    <property type="entry name" value="Vaccinia Virus protein VP39"/>
    <property type="match status" value="1"/>
</dbReference>
<dbReference type="EMBL" id="JBBLYY010000043">
    <property type="protein sequence ID" value="MEK0171499.1"/>
    <property type="molecule type" value="Genomic_DNA"/>
</dbReference>
<dbReference type="InterPro" id="IPR029063">
    <property type="entry name" value="SAM-dependent_MTases_sf"/>
</dbReference>
<organism evidence="9 10">
    <name type="scientific">Curtobacterium citreum</name>
    <dbReference type="NCBI Taxonomy" id="2036"/>
    <lineage>
        <taxon>Bacteria</taxon>
        <taxon>Bacillati</taxon>
        <taxon>Actinomycetota</taxon>
        <taxon>Actinomycetes</taxon>
        <taxon>Micrococcales</taxon>
        <taxon>Microbacteriaceae</taxon>
        <taxon>Curtobacterium</taxon>
    </lineage>
</organism>
<sequence>MSQPTNTRGARRGPRPANARRVAFDVLRAVQVDDAYANLLLPTRIRRAGLTARDAAFATELTYGSIRMLGRYDVIIALASGRRPENIEADVLDVMRLGAHQLLAMRTPTHAAVDATVELAREVGARRATGFVNAVMRKIAARTDAEWDAQITAGRGGDALLATRWSHPVWVVSALRDALAAERSRDELAALLAADNAAPRVQLAALPGLATDEDIATATARTVPDADEDAAAAFADATGTDDVPAALVPADDEPEADGATGTVPPVRTADPVPDADALPVSPVGIRGISGDPARVPGVAAGRLRVQDEGSQLAALALSRSSEVRAGERWLDMCAGPGGKAALLAAEAQQGGATLVANELVPARAGLVRNALGVFGDHVRVVEGDARRYGRDGTGMTFDRILLDAPCTGLGALRRRPEARWRKTPEDVQELAALQTELLDAAVRVLAPGGTLAYVTCSPHLAETRGQVDALMGRHGDVLEQLETASIVRGVAARDPEIADGNTAQLWPHRVGTDAMFIALFRRVG</sequence>
<evidence type="ECO:0000256" key="3">
    <source>
        <dbReference type="ARBA" id="ARBA00022679"/>
    </source>
</evidence>
<dbReference type="CDD" id="cd02440">
    <property type="entry name" value="AdoMet_MTases"/>
    <property type="match status" value="1"/>
</dbReference>
<evidence type="ECO:0000259" key="8">
    <source>
        <dbReference type="PROSITE" id="PS51686"/>
    </source>
</evidence>
<dbReference type="Pfam" id="PF01029">
    <property type="entry name" value="NusB"/>
    <property type="match status" value="1"/>
</dbReference>
<evidence type="ECO:0000256" key="2">
    <source>
        <dbReference type="ARBA" id="ARBA00022603"/>
    </source>
</evidence>
<name>A0ABU8YA83_9MICO</name>
<dbReference type="Proteomes" id="UP001370299">
    <property type="component" value="Unassembled WGS sequence"/>
</dbReference>
<keyword evidence="2 6" id="KW-0489">Methyltransferase</keyword>
<protein>
    <submittedName>
        <fullName evidence="9">Transcription antitermination factor NusB</fullName>
    </submittedName>
</protein>
<reference evidence="9 10" key="1">
    <citation type="submission" date="2024-03" db="EMBL/GenBank/DDBJ databases">
        <title>Whole genomes of four grape xylem sap localized bacterial endophytes.</title>
        <authorList>
            <person name="Kumar G."/>
            <person name="Savka M.A."/>
        </authorList>
    </citation>
    <scope>NUCLEOTIDE SEQUENCE [LARGE SCALE GENOMIC DNA]</scope>
    <source>
        <strain evidence="9 10">RIT_GXS8</strain>
    </source>
</reference>
<keyword evidence="4 6" id="KW-0949">S-adenosyl-L-methionine</keyword>
<keyword evidence="10" id="KW-1185">Reference proteome</keyword>
<dbReference type="InterPro" id="IPR018314">
    <property type="entry name" value="RsmB/NOL1/NOP2-like_CS"/>
</dbReference>
<evidence type="ECO:0000313" key="9">
    <source>
        <dbReference type="EMBL" id="MEK0171499.1"/>
    </source>
</evidence>
<feature type="binding site" evidence="6">
    <location>
        <position position="384"/>
    </location>
    <ligand>
        <name>S-adenosyl-L-methionine</name>
        <dbReference type="ChEBI" id="CHEBI:59789"/>
    </ligand>
</feature>
<accession>A0ABU8YA83</accession>
<feature type="region of interest" description="Disordered" evidence="7">
    <location>
        <begin position="251"/>
        <end position="275"/>
    </location>
</feature>
<feature type="binding site" evidence="6">
    <location>
        <position position="358"/>
    </location>
    <ligand>
        <name>S-adenosyl-L-methionine</name>
        <dbReference type="ChEBI" id="CHEBI:59789"/>
    </ligand>
</feature>
<evidence type="ECO:0000256" key="4">
    <source>
        <dbReference type="ARBA" id="ARBA00022691"/>
    </source>
</evidence>
<dbReference type="PANTHER" id="PTHR22807">
    <property type="entry name" value="NOP2 YEAST -RELATED NOL1/NOP2/FMU SUN DOMAIN-CONTAINING"/>
    <property type="match status" value="1"/>
</dbReference>
<gene>
    <name evidence="9" type="ORF">WMN62_08455</name>
</gene>
<feature type="binding site" evidence="6">
    <location>
        <begin position="333"/>
        <end position="339"/>
    </location>
    <ligand>
        <name>S-adenosyl-L-methionine</name>
        <dbReference type="ChEBI" id="CHEBI:59789"/>
    </ligand>
</feature>
<dbReference type="InterPro" id="IPR006027">
    <property type="entry name" value="NusB_RsmB_TIM44"/>
</dbReference>
<dbReference type="Gene3D" id="1.10.940.10">
    <property type="entry name" value="NusB-like"/>
    <property type="match status" value="1"/>
</dbReference>
<dbReference type="SUPFAM" id="SSF53335">
    <property type="entry name" value="S-adenosyl-L-methionine-dependent methyltransferases"/>
    <property type="match status" value="1"/>
</dbReference>
<dbReference type="PRINTS" id="PR02008">
    <property type="entry name" value="RCMTFAMILY"/>
</dbReference>
<dbReference type="PROSITE" id="PS01153">
    <property type="entry name" value="NOL1_NOP2_SUN"/>
    <property type="match status" value="1"/>
</dbReference>
<evidence type="ECO:0000313" key="10">
    <source>
        <dbReference type="Proteomes" id="UP001370299"/>
    </source>
</evidence>
<feature type="binding site" evidence="6">
    <location>
        <position position="403"/>
    </location>
    <ligand>
        <name>S-adenosyl-L-methionine</name>
        <dbReference type="ChEBI" id="CHEBI:59789"/>
    </ligand>
</feature>
<dbReference type="PROSITE" id="PS51686">
    <property type="entry name" value="SAM_MT_RSMB_NOP"/>
    <property type="match status" value="1"/>
</dbReference>
<dbReference type="InterPro" id="IPR023267">
    <property type="entry name" value="RCMT"/>
</dbReference>
<comment type="caution">
    <text evidence="9">The sequence shown here is derived from an EMBL/GenBank/DDBJ whole genome shotgun (WGS) entry which is preliminary data.</text>
</comment>
<evidence type="ECO:0000256" key="1">
    <source>
        <dbReference type="ARBA" id="ARBA00007494"/>
    </source>
</evidence>
<dbReference type="InterPro" id="IPR001678">
    <property type="entry name" value="MeTrfase_RsmB-F_NOP2_dom"/>
</dbReference>
<proteinExistence type="inferred from homology"/>
<feature type="domain" description="SAM-dependent MTase RsmB/NOP-type" evidence="8">
    <location>
        <begin position="234"/>
        <end position="523"/>
    </location>
</feature>
<evidence type="ECO:0000256" key="6">
    <source>
        <dbReference type="PROSITE-ProRule" id="PRU01023"/>
    </source>
</evidence>
<keyword evidence="3 6" id="KW-0808">Transferase</keyword>
<evidence type="ECO:0000256" key="7">
    <source>
        <dbReference type="SAM" id="MobiDB-lite"/>
    </source>
</evidence>
<dbReference type="PANTHER" id="PTHR22807:SF53">
    <property type="entry name" value="RIBOSOMAL RNA SMALL SUBUNIT METHYLTRANSFERASE B-RELATED"/>
    <property type="match status" value="1"/>
</dbReference>
<feature type="active site" description="Nucleophile" evidence="6">
    <location>
        <position position="456"/>
    </location>
</feature>
<dbReference type="Pfam" id="PF01189">
    <property type="entry name" value="Methyltr_RsmB-F"/>
    <property type="match status" value="1"/>
</dbReference>
<comment type="similarity">
    <text evidence="1 6">Belongs to the class I-like SAM-binding methyltransferase superfamily. RsmB/NOP family.</text>
</comment>
<evidence type="ECO:0000256" key="5">
    <source>
        <dbReference type="ARBA" id="ARBA00022884"/>
    </source>
</evidence>